<feature type="region of interest" description="Disordered" evidence="2">
    <location>
        <begin position="216"/>
        <end position="404"/>
    </location>
</feature>
<dbReference type="GO" id="GO:0003676">
    <property type="term" value="F:nucleic acid binding"/>
    <property type="evidence" value="ECO:0007669"/>
    <property type="project" value="InterPro"/>
</dbReference>
<evidence type="ECO:0000313" key="5">
    <source>
        <dbReference type="Proteomes" id="UP000719412"/>
    </source>
</evidence>
<dbReference type="GO" id="GO:0008270">
    <property type="term" value="F:zinc ion binding"/>
    <property type="evidence" value="ECO:0007669"/>
    <property type="project" value="UniProtKB-KW"/>
</dbReference>
<sequence>MSKKKNVVSRTILFRLKNPKKTRVKCQVPTSDIPVIDSLALSPGVKEPRLHKLRTPDDIIPYSIAELNFREETGGNFEEETRGQGDSGRKIEPTITLTGLERKWKPEEVVLDIWEKNECIPMDRNREQFTAEVKVLSKRVCKDPNKQNVVLTMGAKTQEECLKRKKAVVGLTFWMEEKFEVNRCFNCHGYGHQKKDCRQELTCYKCGGAEAYRQQHRQGTDVTKAPPHGQKPKQLSEMSSRQVRPHTASELTRRIHTHSRATHHISGRLEASPHAMSWTPAQRRPRCHSTMTLELRAQTPTDEDPPTQQPPVAQTAHQITPEPAPSRPPTRSTTQLPGESIPKNQKPKKKTKQKRPTNPEPQTFDIEIPPICPPPPVDSRIPSRPQSPAHTSASNRPPSPDPRFKFTIKEIPLNIATQKAFYTLLVSTLGLKSIVELRVNHNRTALLITDEPLAPNFSKYLQISTNNSSITITPIKQRNPAEKAAPKKPIFSVVIRKVPQDISPEEIATLCPSLSVTKAWRIISRKTNQPTSFIRVLTNDKGTVDTMLIDGVELYTHMRNVPCRIEEEGPGCKLQQKKKPQRLPSRKSYTRSPPIEMSRMTQFMTAMLELLQRNAAPAITSPCFPDRRVPSPWNPRRIRKSTKMNVTKL</sequence>
<dbReference type="SUPFAM" id="SSF57756">
    <property type="entry name" value="Retrovirus zinc finger-like domains"/>
    <property type="match status" value="1"/>
</dbReference>
<dbReference type="AlphaFoldDB" id="A0A8J6HLI2"/>
<keyword evidence="1" id="KW-0479">Metal-binding</keyword>
<evidence type="ECO:0000256" key="1">
    <source>
        <dbReference type="PROSITE-ProRule" id="PRU00047"/>
    </source>
</evidence>
<feature type="domain" description="CCHC-type" evidence="3">
    <location>
        <begin position="183"/>
        <end position="199"/>
    </location>
</feature>
<feature type="compositionally biased region" description="Polar residues" evidence="2">
    <location>
        <begin position="386"/>
        <end position="396"/>
    </location>
</feature>
<dbReference type="Gene3D" id="4.10.60.10">
    <property type="entry name" value="Zinc finger, CCHC-type"/>
    <property type="match status" value="1"/>
</dbReference>
<keyword evidence="5" id="KW-1185">Reference proteome</keyword>
<accession>A0A8J6HLI2</accession>
<proteinExistence type="predicted"/>
<dbReference type="PROSITE" id="PS50158">
    <property type="entry name" value="ZF_CCHC"/>
    <property type="match status" value="1"/>
</dbReference>
<gene>
    <name evidence="4" type="ORF">GEV33_005500</name>
</gene>
<feature type="region of interest" description="Disordered" evidence="2">
    <location>
        <begin position="627"/>
        <end position="649"/>
    </location>
</feature>
<protein>
    <recommendedName>
        <fullName evidence="3">CCHC-type domain-containing protein</fullName>
    </recommendedName>
</protein>
<feature type="region of interest" description="Disordered" evidence="2">
    <location>
        <begin position="570"/>
        <end position="593"/>
    </location>
</feature>
<keyword evidence="1" id="KW-0863">Zinc-finger</keyword>
<dbReference type="InterPro" id="IPR036875">
    <property type="entry name" value="Znf_CCHC_sf"/>
</dbReference>
<feature type="compositionally biased region" description="Basic residues" evidence="2">
    <location>
        <begin position="345"/>
        <end position="355"/>
    </location>
</feature>
<reference evidence="4" key="1">
    <citation type="journal article" date="2020" name="J Insects Food Feed">
        <title>The yellow mealworm (Tenebrio molitor) genome: a resource for the emerging insects as food and feed industry.</title>
        <authorList>
            <person name="Eriksson T."/>
            <person name="Andere A."/>
            <person name="Kelstrup H."/>
            <person name="Emery V."/>
            <person name="Picard C."/>
        </authorList>
    </citation>
    <scope>NUCLEOTIDE SEQUENCE</scope>
    <source>
        <strain evidence="4">Stoneville</strain>
        <tissue evidence="4">Whole head</tissue>
    </source>
</reference>
<organism evidence="4 5">
    <name type="scientific">Tenebrio molitor</name>
    <name type="common">Yellow mealworm beetle</name>
    <dbReference type="NCBI Taxonomy" id="7067"/>
    <lineage>
        <taxon>Eukaryota</taxon>
        <taxon>Metazoa</taxon>
        <taxon>Ecdysozoa</taxon>
        <taxon>Arthropoda</taxon>
        <taxon>Hexapoda</taxon>
        <taxon>Insecta</taxon>
        <taxon>Pterygota</taxon>
        <taxon>Neoptera</taxon>
        <taxon>Endopterygota</taxon>
        <taxon>Coleoptera</taxon>
        <taxon>Polyphaga</taxon>
        <taxon>Cucujiformia</taxon>
        <taxon>Tenebrionidae</taxon>
        <taxon>Tenebrio</taxon>
    </lineage>
</organism>
<reference evidence="4" key="2">
    <citation type="submission" date="2021-08" db="EMBL/GenBank/DDBJ databases">
        <authorList>
            <person name="Eriksson T."/>
        </authorList>
    </citation>
    <scope>NUCLEOTIDE SEQUENCE</scope>
    <source>
        <strain evidence="4">Stoneville</strain>
        <tissue evidence="4">Whole head</tissue>
    </source>
</reference>
<feature type="compositionally biased region" description="Low complexity" evidence="2">
    <location>
        <begin position="310"/>
        <end position="321"/>
    </location>
</feature>
<dbReference type="EMBL" id="JABDTM020019850">
    <property type="protein sequence ID" value="KAH0817291.1"/>
    <property type="molecule type" value="Genomic_DNA"/>
</dbReference>
<feature type="compositionally biased region" description="Basic residues" evidence="2">
    <location>
        <begin position="575"/>
        <end position="589"/>
    </location>
</feature>
<comment type="caution">
    <text evidence="4">The sequence shown here is derived from an EMBL/GenBank/DDBJ whole genome shotgun (WGS) entry which is preliminary data.</text>
</comment>
<keyword evidence="1" id="KW-0862">Zinc</keyword>
<evidence type="ECO:0000313" key="4">
    <source>
        <dbReference type="EMBL" id="KAH0817291.1"/>
    </source>
</evidence>
<dbReference type="Proteomes" id="UP000719412">
    <property type="component" value="Unassembled WGS sequence"/>
</dbReference>
<dbReference type="InterPro" id="IPR001878">
    <property type="entry name" value="Znf_CCHC"/>
</dbReference>
<name>A0A8J6HLI2_TENMO</name>
<evidence type="ECO:0000256" key="2">
    <source>
        <dbReference type="SAM" id="MobiDB-lite"/>
    </source>
</evidence>
<feature type="compositionally biased region" description="Basic residues" evidence="2">
    <location>
        <begin position="254"/>
        <end position="266"/>
    </location>
</feature>
<evidence type="ECO:0000259" key="3">
    <source>
        <dbReference type="PROSITE" id="PS50158"/>
    </source>
</evidence>